<proteinExistence type="predicted"/>
<evidence type="ECO:0000313" key="2">
    <source>
        <dbReference type="Proteomes" id="UP000215086"/>
    </source>
</evidence>
<dbReference type="RefSeq" id="WP_157731860.1">
    <property type="nucleotide sequence ID" value="NZ_CP018477.1"/>
</dbReference>
<evidence type="ECO:0000313" key="1">
    <source>
        <dbReference type="EMBL" id="ASV74353.1"/>
    </source>
</evidence>
<dbReference type="EMBL" id="CP018477">
    <property type="protein sequence ID" value="ASV74353.1"/>
    <property type="molecule type" value="Genomic_DNA"/>
</dbReference>
<name>A0A286REI4_9BACT</name>
<evidence type="ECO:0008006" key="3">
    <source>
        <dbReference type="Google" id="ProtNLM"/>
    </source>
</evidence>
<organism evidence="1 2">
    <name type="scientific">Thermogutta terrifontis</name>
    <dbReference type="NCBI Taxonomy" id="1331910"/>
    <lineage>
        <taxon>Bacteria</taxon>
        <taxon>Pseudomonadati</taxon>
        <taxon>Planctomycetota</taxon>
        <taxon>Planctomycetia</taxon>
        <taxon>Pirellulales</taxon>
        <taxon>Thermoguttaceae</taxon>
        <taxon>Thermogutta</taxon>
    </lineage>
</organism>
<dbReference type="Proteomes" id="UP000215086">
    <property type="component" value="Chromosome"/>
</dbReference>
<sequence>MLLQKMRTEVRIFSDKAKHLAAAYKLPRERWPELVEWIAEANLTLERPGT</sequence>
<gene>
    <name evidence="1" type="ORF">THTE_1751</name>
</gene>
<accession>A0A286REI4</accession>
<dbReference type="KEGG" id="ttf:THTE_1751"/>
<keyword evidence="2" id="KW-1185">Reference proteome</keyword>
<dbReference type="AlphaFoldDB" id="A0A286REI4"/>
<protein>
    <recommendedName>
        <fullName evidence="3">Mobile element protein</fullName>
    </recommendedName>
</protein>
<reference evidence="1 2" key="1">
    <citation type="journal article" name="Front. Microbiol.">
        <title>Sugar Metabolism of the First Thermophilic Planctomycete Thermogutta terrifontis: Comparative Genomic and Transcriptomic Approaches.</title>
        <authorList>
            <person name="Elcheninov A.G."/>
            <person name="Menzel P."/>
            <person name="Gudbergsdottir S.R."/>
            <person name="Slesarev A.I."/>
            <person name="Kadnikov V.V."/>
            <person name="Krogh A."/>
            <person name="Bonch-Osmolovskaya E.A."/>
            <person name="Peng X."/>
            <person name="Kublanov I.V."/>
        </authorList>
    </citation>
    <scope>NUCLEOTIDE SEQUENCE [LARGE SCALE GENOMIC DNA]</scope>
    <source>
        <strain evidence="1 2">R1</strain>
    </source>
</reference>